<dbReference type="GO" id="GO:0005634">
    <property type="term" value="C:nucleus"/>
    <property type="evidence" value="ECO:0000318"/>
    <property type="project" value="GO_Central"/>
</dbReference>
<protein>
    <recommendedName>
        <fullName evidence="3">MCM C-terminal AAA(+) ATPase domain-containing protein</fullName>
    </recommendedName>
</protein>
<dbReference type="Gene3D" id="3.40.50.300">
    <property type="entry name" value="P-loop containing nucleotide triphosphate hydrolases"/>
    <property type="match status" value="1"/>
</dbReference>
<dbReference type="InterPro" id="IPR031327">
    <property type="entry name" value="MCM"/>
</dbReference>
<dbReference type="CTD" id="6753713"/>
<evidence type="ECO:0000259" key="3">
    <source>
        <dbReference type="Pfam" id="PF00493"/>
    </source>
</evidence>
<keyword evidence="2" id="KW-0067">ATP-binding</keyword>
<feature type="domain" description="MCM C-terminal AAA(+) ATPase" evidence="3">
    <location>
        <begin position="113"/>
        <end position="233"/>
    </location>
</feature>
<evidence type="ECO:0000256" key="1">
    <source>
        <dbReference type="ARBA" id="ARBA00022741"/>
    </source>
</evidence>
<reference evidence="4 5" key="1">
    <citation type="journal article" date="2008" name="Nature">
        <title>The Trichoplax genome and the nature of placozoans.</title>
        <authorList>
            <person name="Srivastava M."/>
            <person name="Begovic E."/>
            <person name="Chapman J."/>
            <person name="Putnam N.H."/>
            <person name="Hellsten U."/>
            <person name="Kawashima T."/>
            <person name="Kuo A."/>
            <person name="Mitros T."/>
            <person name="Salamov A."/>
            <person name="Carpenter M.L."/>
            <person name="Signorovitch A.Y."/>
            <person name="Moreno M.A."/>
            <person name="Kamm K."/>
            <person name="Grimwood J."/>
            <person name="Schmutz J."/>
            <person name="Shapiro H."/>
            <person name="Grigoriev I.V."/>
            <person name="Buss L.W."/>
            <person name="Schierwater B."/>
            <person name="Dellaporta S.L."/>
            <person name="Rokhsar D.S."/>
        </authorList>
    </citation>
    <scope>NUCLEOTIDE SEQUENCE [LARGE SCALE GENOMIC DNA]</scope>
    <source>
        <strain evidence="4 5">Grell-BS-1999</strain>
    </source>
</reference>
<dbReference type="PANTHER" id="PTHR11630">
    <property type="entry name" value="DNA REPLICATION LICENSING FACTOR MCM FAMILY MEMBER"/>
    <property type="match status" value="1"/>
</dbReference>
<dbReference type="EMBL" id="DS985245">
    <property type="protein sequence ID" value="EDV25051.1"/>
    <property type="molecule type" value="Genomic_DNA"/>
</dbReference>
<evidence type="ECO:0000313" key="5">
    <source>
        <dbReference type="Proteomes" id="UP000009022"/>
    </source>
</evidence>
<dbReference type="GO" id="GO:1902969">
    <property type="term" value="P:mitotic DNA replication"/>
    <property type="evidence" value="ECO:0000318"/>
    <property type="project" value="GO_Central"/>
</dbReference>
<dbReference type="InterPro" id="IPR027417">
    <property type="entry name" value="P-loop_NTPase"/>
</dbReference>
<dbReference type="Pfam" id="PF00493">
    <property type="entry name" value="MCM"/>
    <property type="match status" value="1"/>
</dbReference>
<accession>B3RYJ7</accession>
<evidence type="ECO:0000256" key="2">
    <source>
        <dbReference type="ARBA" id="ARBA00022840"/>
    </source>
</evidence>
<dbReference type="GO" id="GO:0003697">
    <property type="term" value="F:single-stranded DNA binding"/>
    <property type="evidence" value="ECO:0000318"/>
    <property type="project" value="GO_Central"/>
</dbReference>
<organism evidence="4 5">
    <name type="scientific">Trichoplax adhaerens</name>
    <name type="common">Trichoplax reptans</name>
    <dbReference type="NCBI Taxonomy" id="10228"/>
    <lineage>
        <taxon>Eukaryota</taxon>
        <taxon>Metazoa</taxon>
        <taxon>Placozoa</taxon>
        <taxon>Uniplacotomia</taxon>
        <taxon>Trichoplacea</taxon>
        <taxon>Trichoplacidae</taxon>
        <taxon>Trichoplax</taxon>
    </lineage>
</organism>
<dbReference type="InParanoid" id="B3RYJ7"/>
<dbReference type="RefSeq" id="XP_002112941.1">
    <property type="nucleotide sequence ID" value="XM_002112905.1"/>
</dbReference>
<keyword evidence="5" id="KW-1185">Reference proteome</keyword>
<gene>
    <name evidence="4" type="ORF">TRIADDRAFT_56582</name>
</gene>
<dbReference type="AlphaFoldDB" id="B3RYJ7"/>
<dbReference type="GO" id="GO:0042555">
    <property type="term" value="C:MCM complex"/>
    <property type="evidence" value="ECO:0000318"/>
    <property type="project" value="GO_Central"/>
</dbReference>
<dbReference type="HOGENOM" id="CLU_783757_0_0_1"/>
<dbReference type="KEGG" id="tad:TRIADDRAFT_56582"/>
<name>B3RYJ7_TRIAD</name>
<dbReference type="GO" id="GO:0000727">
    <property type="term" value="P:double-strand break repair via break-induced replication"/>
    <property type="evidence" value="ECO:0000318"/>
    <property type="project" value="GO_Central"/>
</dbReference>
<dbReference type="eggNOG" id="KOG0477">
    <property type="taxonomic scope" value="Eukaryota"/>
</dbReference>
<evidence type="ECO:0000313" key="4">
    <source>
        <dbReference type="EMBL" id="EDV25051.1"/>
    </source>
</evidence>
<dbReference type="GeneID" id="6753713"/>
<keyword evidence="1" id="KW-0547">Nucleotide-binding</keyword>
<dbReference type="PhylomeDB" id="B3RYJ7"/>
<dbReference type="STRING" id="10228.B3RYJ7"/>
<dbReference type="GO" id="GO:0005524">
    <property type="term" value="F:ATP binding"/>
    <property type="evidence" value="ECO:0007669"/>
    <property type="project" value="UniProtKB-KW"/>
</dbReference>
<dbReference type="OrthoDB" id="2015372at2759"/>
<dbReference type="PANTHER" id="PTHR11630:SF43">
    <property type="entry name" value="DNA REPLICATION LICENSING FACTOR MCM6"/>
    <property type="match status" value="1"/>
</dbReference>
<dbReference type="Proteomes" id="UP000009022">
    <property type="component" value="Unassembled WGS sequence"/>
</dbReference>
<proteinExistence type="predicted"/>
<dbReference type="InterPro" id="IPR001208">
    <property type="entry name" value="MCM_dom"/>
</dbReference>
<sequence length="354" mass="40030">MDLNGIKEDFSYSAAMKICLKDDLIKKITIGSSYRFTGIIVNAISTFNKKLLLEPMFEVCNKTVSVPPRTLCDPYSNIWKLQKEYNNSPWRLSAKLSLDFGVDVAPSGSYFLLKLGILLSIVASRSDHRWSKNISYSKTKLHILTVSENSLAIERLFKLGSLLGERAVYKTTNTELIADFSTTWHNHHNHWVYGAGALALADSGICLIYDLNFQRKEDKEALWKVMEDSSIAVEIPRKYKGECLTDKQTHILYPLACTVWSSSANRLIGISESLVRCNLAVAHAKLCLRKIVCKEDVILAIWLNEETILSMYGQSDLMLSSNCYTTTNTIVDTQEIWLQQFSVHLSTFLANFNS</sequence>